<dbReference type="EMBL" id="VJXR01000018">
    <property type="protein sequence ID" value="TRW45749.1"/>
    <property type="molecule type" value="Genomic_DNA"/>
</dbReference>
<dbReference type="PANTHER" id="PTHR47053:SF1">
    <property type="entry name" value="MUREIN DD-ENDOPEPTIDASE MEPH-RELATED"/>
    <property type="match status" value="1"/>
</dbReference>
<keyword evidence="4" id="KW-0788">Thiol protease</keyword>
<dbReference type="InterPro" id="IPR051202">
    <property type="entry name" value="Peptidase_C40"/>
</dbReference>
<keyword evidence="3" id="KW-0378">Hydrolase</keyword>
<reference evidence="7 8" key="1">
    <citation type="submission" date="2019-07" db="EMBL/GenBank/DDBJ databases">
        <title>Georgenia wutianyii sp. nov. and Georgenia *** sp. nov. isolated from plateau pika (Ochotona curzoniae) in the Qinghai-Tibet plateau of China.</title>
        <authorList>
            <person name="Tian Z."/>
        </authorList>
    </citation>
    <scope>NUCLEOTIDE SEQUENCE [LARGE SCALE GENOMIC DNA]</scope>
    <source>
        <strain evidence="7 8">Z446</strain>
    </source>
</reference>
<dbReference type="GO" id="GO:0006508">
    <property type="term" value="P:proteolysis"/>
    <property type="evidence" value="ECO:0007669"/>
    <property type="project" value="UniProtKB-KW"/>
</dbReference>
<dbReference type="PANTHER" id="PTHR47053">
    <property type="entry name" value="MUREIN DD-ENDOPEPTIDASE MEPH-RELATED"/>
    <property type="match status" value="1"/>
</dbReference>
<comment type="caution">
    <text evidence="7">The sequence shown here is derived from an EMBL/GenBank/DDBJ whole genome shotgun (WGS) entry which is preliminary data.</text>
</comment>
<keyword evidence="8" id="KW-1185">Reference proteome</keyword>
<feature type="domain" description="NlpC/P60" evidence="6">
    <location>
        <begin position="149"/>
        <end position="260"/>
    </location>
</feature>
<name>A0A552WT10_9MICO</name>
<dbReference type="GO" id="GO:0008234">
    <property type="term" value="F:cysteine-type peptidase activity"/>
    <property type="evidence" value="ECO:0007669"/>
    <property type="project" value="UniProtKB-KW"/>
</dbReference>
<proteinExistence type="inferred from homology"/>
<dbReference type="InterPro" id="IPR000064">
    <property type="entry name" value="NLP_P60_dom"/>
</dbReference>
<accession>A0A552WT10</accession>
<keyword evidence="2" id="KW-0645">Protease</keyword>
<comment type="similarity">
    <text evidence="1">Belongs to the peptidase C40 family.</text>
</comment>
<sequence length="260" mass="25864">MTTSSTGARHRAPCRPSTPLTVLGQSAGHSARRGLAAVAASSLVLTVAATGAAAAPAKSEAGALPRVDISAAAAEAATAMITTPTVTVPADIAWSVEPVEAQATAAPEPEPEPVVIRDAPAASRSGGRSALPAAAEAAPATAAPEPAPAASSSAIVEYARQFLGTPYVWGGATPAGFDCSGFTQYVFAQFGINLPRTSSAQATVGTKVSAADARPGDLVTWPGHVGIYTGNGNNIAARQPGTPLTEGPIFNSSPTFIRVA</sequence>
<dbReference type="Proteomes" id="UP000318693">
    <property type="component" value="Unassembled WGS sequence"/>
</dbReference>
<organism evidence="7 8">
    <name type="scientific">Georgenia yuyongxinii</name>
    <dbReference type="NCBI Taxonomy" id="2589797"/>
    <lineage>
        <taxon>Bacteria</taxon>
        <taxon>Bacillati</taxon>
        <taxon>Actinomycetota</taxon>
        <taxon>Actinomycetes</taxon>
        <taxon>Micrococcales</taxon>
        <taxon>Bogoriellaceae</taxon>
        <taxon>Georgenia</taxon>
    </lineage>
</organism>
<dbReference type="PROSITE" id="PS51935">
    <property type="entry name" value="NLPC_P60"/>
    <property type="match status" value="1"/>
</dbReference>
<protein>
    <submittedName>
        <fullName evidence="7">NlpC/P60 family protein</fullName>
    </submittedName>
</protein>
<feature type="region of interest" description="Disordered" evidence="5">
    <location>
        <begin position="120"/>
        <end position="146"/>
    </location>
</feature>
<gene>
    <name evidence="7" type="ORF">FJ693_08220</name>
</gene>
<dbReference type="SUPFAM" id="SSF54001">
    <property type="entry name" value="Cysteine proteinases"/>
    <property type="match status" value="1"/>
</dbReference>
<evidence type="ECO:0000256" key="4">
    <source>
        <dbReference type="ARBA" id="ARBA00022807"/>
    </source>
</evidence>
<dbReference type="Pfam" id="PF00877">
    <property type="entry name" value="NLPC_P60"/>
    <property type="match status" value="1"/>
</dbReference>
<evidence type="ECO:0000259" key="6">
    <source>
        <dbReference type="PROSITE" id="PS51935"/>
    </source>
</evidence>
<evidence type="ECO:0000256" key="1">
    <source>
        <dbReference type="ARBA" id="ARBA00007074"/>
    </source>
</evidence>
<dbReference type="InterPro" id="IPR038765">
    <property type="entry name" value="Papain-like_cys_pep_sf"/>
</dbReference>
<evidence type="ECO:0000256" key="5">
    <source>
        <dbReference type="SAM" id="MobiDB-lite"/>
    </source>
</evidence>
<evidence type="ECO:0000313" key="8">
    <source>
        <dbReference type="Proteomes" id="UP000318693"/>
    </source>
</evidence>
<feature type="region of interest" description="Disordered" evidence="5">
    <location>
        <begin position="1"/>
        <end position="21"/>
    </location>
</feature>
<dbReference type="AlphaFoldDB" id="A0A552WT10"/>
<evidence type="ECO:0000256" key="3">
    <source>
        <dbReference type="ARBA" id="ARBA00022801"/>
    </source>
</evidence>
<evidence type="ECO:0000256" key="2">
    <source>
        <dbReference type="ARBA" id="ARBA00022670"/>
    </source>
</evidence>
<evidence type="ECO:0000313" key="7">
    <source>
        <dbReference type="EMBL" id="TRW45749.1"/>
    </source>
</evidence>
<dbReference type="Gene3D" id="3.90.1720.10">
    <property type="entry name" value="endopeptidase domain like (from Nostoc punctiforme)"/>
    <property type="match status" value="1"/>
</dbReference>